<name>A0A0A6PLW8_9GAMM</name>
<dbReference type="GO" id="GO:0016887">
    <property type="term" value="F:ATP hydrolysis activity"/>
    <property type="evidence" value="ECO:0007669"/>
    <property type="project" value="InterPro"/>
</dbReference>
<accession>A0A0A6PLW8</accession>
<evidence type="ECO:0000256" key="3">
    <source>
        <dbReference type="ARBA" id="ARBA00022741"/>
    </source>
</evidence>
<dbReference type="Pfam" id="PF00005">
    <property type="entry name" value="ABC_tran"/>
    <property type="match status" value="1"/>
</dbReference>
<evidence type="ECO:0000313" key="7">
    <source>
        <dbReference type="Proteomes" id="UP000030428"/>
    </source>
</evidence>
<keyword evidence="2" id="KW-0813">Transport</keyword>
<comment type="similarity">
    <text evidence="1">Belongs to the ABC transporter superfamily.</text>
</comment>
<dbReference type="Gene3D" id="3.40.50.300">
    <property type="entry name" value="P-loop containing nucleotide triphosphate hydrolases"/>
    <property type="match status" value="1"/>
</dbReference>
<dbReference type="SMART" id="SM00382">
    <property type="entry name" value="AAA"/>
    <property type="match status" value="1"/>
</dbReference>
<dbReference type="PANTHER" id="PTHR43335:SF4">
    <property type="entry name" value="ABC TRANSPORTER, ATP-BINDING PROTEIN"/>
    <property type="match status" value="1"/>
</dbReference>
<dbReference type="PROSITE" id="PS50893">
    <property type="entry name" value="ABC_TRANSPORTER_2"/>
    <property type="match status" value="1"/>
</dbReference>
<dbReference type="InterPro" id="IPR003439">
    <property type="entry name" value="ABC_transporter-like_ATP-bd"/>
</dbReference>
<comment type="caution">
    <text evidence="6">The sequence shown here is derived from an EMBL/GenBank/DDBJ whole genome shotgun (WGS) entry which is preliminary data.</text>
</comment>
<organism evidence="6 7">
    <name type="scientific">Candidatus Thiomargarita nelsonii</name>
    <dbReference type="NCBI Taxonomy" id="1003181"/>
    <lineage>
        <taxon>Bacteria</taxon>
        <taxon>Pseudomonadati</taxon>
        <taxon>Pseudomonadota</taxon>
        <taxon>Gammaproteobacteria</taxon>
        <taxon>Thiotrichales</taxon>
        <taxon>Thiotrichaceae</taxon>
        <taxon>Thiomargarita</taxon>
    </lineage>
</organism>
<keyword evidence="7" id="KW-1185">Reference proteome</keyword>
<evidence type="ECO:0000256" key="2">
    <source>
        <dbReference type="ARBA" id="ARBA00022448"/>
    </source>
</evidence>
<evidence type="ECO:0000256" key="4">
    <source>
        <dbReference type="ARBA" id="ARBA00022840"/>
    </source>
</evidence>
<dbReference type="SUPFAM" id="SSF52540">
    <property type="entry name" value="P-loop containing nucleoside triphosphate hydrolases"/>
    <property type="match status" value="1"/>
</dbReference>
<evidence type="ECO:0000256" key="1">
    <source>
        <dbReference type="ARBA" id="ARBA00005417"/>
    </source>
</evidence>
<keyword evidence="4 6" id="KW-0067">ATP-binding</keyword>
<proteinExistence type="inferred from homology"/>
<feature type="domain" description="ABC transporter" evidence="5">
    <location>
        <begin position="7"/>
        <end position="236"/>
    </location>
</feature>
<dbReference type="PANTHER" id="PTHR43335">
    <property type="entry name" value="ABC TRANSPORTER, ATP-BINDING PROTEIN"/>
    <property type="match status" value="1"/>
</dbReference>
<keyword evidence="3" id="KW-0547">Nucleotide-binding</keyword>
<dbReference type="AlphaFoldDB" id="A0A0A6PLW8"/>
<dbReference type="EMBL" id="JSZA02000029">
    <property type="protein sequence ID" value="KHD11613.1"/>
    <property type="molecule type" value="Genomic_DNA"/>
</dbReference>
<sequence>MNSDSLISVQNLSHYYGHFCAVNNISFEVKRGQILGFLGPNGAGKTTTMQMIAGTLAPTMGQISVAGYDLLDFPLKAKGAIGYLPEQPPLYREMLVEEYLRFCAKLHLMPGREITKAVNKVIDQCSLETVRRRLIGNLSKGYQQRVGIAQAIIHTPTVVILDEPTIGLDPKEILKIRGLIAELGKECSVILSSHILQEVQAVCNQVQIINHGQLILNDTMSGLLTQMQTTHLEVALRRPPVLDVFKQIEGVEEVEAGENKRFRIQHAADNNPAEALVEKAVAGDWGLYELIPEHRTLEQVFVELTSPR</sequence>
<dbReference type="InterPro" id="IPR027417">
    <property type="entry name" value="P-loop_NTPase"/>
</dbReference>
<evidence type="ECO:0000313" key="6">
    <source>
        <dbReference type="EMBL" id="KHD11613.1"/>
    </source>
</evidence>
<reference evidence="6 7" key="1">
    <citation type="journal article" date="2016" name="Front. Microbiol.">
        <title>Single-Cell (Meta-)Genomics of a Dimorphic Candidatus Thiomargarita nelsonii Reveals Genomic Plasticity.</title>
        <authorList>
            <person name="Flood B.E."/>
            <person name="Fliss P."/>
            <person name="Jones D.S."/>
            <person name="Dick G.J."/>
            <person name="Jain S."/>
            <person name="Kaster A.K."/>
            <person name="Winkel M."/>
            <person name="Mussmann M."/>
            <person name="Bailey J."/>
        </authorList>
    </citation>
    <scope>NUCLEOTIDE SEQUENCE [LARGE SCALE GENOMIC DNA]</scope>
    <source>
        <strain evidence="6">Hydrate Ridge</strain>
    </source>
</reference>
<protein>
    <submittedName>
        <fullName evidence="6">ABC transporter ATP-binding protein</fullName>
    </submittedName>
</protein>
<gene>
    <name evidence="6" type="ORF">PN36_09655</name>
</gene>
<evidence type="ECO:0000259" key="5">
    <source>
        <dbReference type="PROSITE" id="PS50893"/>
    </source>
</evidence>
<dbReference type="InterPro" id="IPR003593">
    <property type="entry name" value="AAA+_ATPase"/>
</dbReference>
<dbReference type="Proteomes" id="UP000030428">
    <property type="component" value="Unassembled WGS sequence"/>
</dbReference>
<dbReference type="GO" id="GO:0005524">
    <property type="term" value="F:ATP binding"/>
    <property type="evidence" value="ECO:0007669"/>
    <property type="project" value="UniProtKB-KW"/>
</dbReference>